<accession>A0A8J3TT78</accession>
<keyword evidence="7" id="KW-0808">Transferase</keyword>
<dbReference type="Gene3D" id="3.40.50.150">
    <property type="entry name" value="Vaccinia Virus protein VP39"/>
    <property type="match status" value="1"/>
</dbReference>
<dbReference type="Pfam" id="PF01135">
    <property type="entry name" value="PCMT"/>
    <property type="match status" value="1"/>
</dbReference>
<dbReference type="NCBIfam" id="TIGR04364">
    <property type="entry name" value="methyltran_FxLD"/>
    <property type="match status" value="1"/>
</dbReference>
<dbReference type="GO" id="GO:0004719">
    <property type="term" value="F:protein-L-isoaspartate (D-aspartate) O-methyltransferase activity"/>
    <property type="evidence" value="ECO:0007669"/>
    <property type="project" value="UniProtKB-EC"/>
</dbReference>
<gene>
    <name evidence="13" type="ORF">Pmi06nite_35010</name>
</gene>
<sequence>MPGKIRRGRVDEDTENTAPGEHPRNTLGDVRVETIDEENNTAERLRHALVDRLREQGAVRTAGVEAALRAVPRHLFAPTVPLEEAYADEVILTKHDETGRPISAASQPSVVAMMLERLQAEPGRRILEIGAGTGYNAALLAHLTGDDGHVVTIDLDEDIVDGARAALAAVDCRNTRVILGDGALGHPDGAPYDRVIATVGAWDLPPAWLEQLAPDGRLVVPMRLRGSVSRAITFERYAGRWVSQASDICGFVPLRGIADDARQTVRLAPDGAVTLQTHQDQSVDAAAIGNVLEQPSREAWTGVPLSPGESYQWLWLWLGCRMDNALSRMAVERSAIDSGLVRPLFGWGSMAIFGKDDLAYLTQRPVATDSARQAYEIGVIGHGPGAEELIHQATGAIRLWDRDYRHRTAHFEIQPGGDRKESERFEHADGRFVFDRPHNRLIVSWV</sequence>
<dbReference type="SUPFAM" id="SSF53335">
    <property type="entry name" value="S-adenosyl-L-methionine-dependent methyltransferases"/>
    <property type="match status" value="1"/>
</dbReference>
<name>A0A8J3TT78_9ACTN</name>
<dbReference type="InterPro" id="IPR027573">
    <property type="entry name" value="Methyltran_FxLD"/>
</dbReference>
<keyword evidence="5" id="KW-0963">Cytoplasm</keyword>
<evidence type="ECO:0000256" key="11">
    <source>
        <dbReference type="ARBA" id="ARBA00031350"/>
    </source>
</evidence>
<dbReference type="EMBL" id="BOOO01000017">
    <property type="protein sequence ID" value="GII30059.1"/>
    <property type="molecule type" value="Genomic_DNA"/>
</dbReference>
<keyword evidence="8" id="KW-0949">S-adenosyl-L-methionine</keyword>
<dbReference type="GO" id="GO:0032259">
    <property type="term" value="P:methylation"/>
    <property type="evidence" value="ECO:0007669"/>
    <property type="project" value="UniProtKB-KW"/>
</dbReference>
<dbReference type="InterPro" id="IPR029063">
    <property type="entry name" value="SAM-dependent_MTases_sf"/>
</dbReference>
<comment type="similarity">
    <text evidence="2">Belongs to the methyltransferase superfamily. L-isoaspartyl/D-aspartyl protein methyltransferase family.</text>
</comment>
<proteinExistence type="inferred from homology"/>
<evidence type="ECO:0000256" key="9">
    <source>
        <dbReference type="ARBA" id="ARBA00030757"/>
    </source>
</evidence>
<evidence type="ECO:0000313" key="13">
    <source>
        <dbReference type="EMBL" id="GII30059.1"/>
    </source>
</evidence>
<reference evidence="13 14" key="1">
    <citation type="submission" date="2021-01" db="EMBL/GenBank/DDBJ databases">
        <title>Whole genome shotgun sequence of Planotetraspora mira NBRC 15435.</title>
        <authorList>
            <person name="Komaki H."/>
            <person name="Tamura T."/>
        </authorList>
    </citation>
    <scope>NUCLEOTIDE SEQUENCE [LARGE SCALE GENOMIC DNA]</scope>
    <source>
        <strain evidence="13 14">NBRC 15435</strain>
    </source>
</reference>
<keyword evidence="14" id="KW-1185">Reference proteome</keyword>
<evidence type="ECO:0000256" key="6">
    <source>
        <dbReference type="ARBA" id="ARBA00022603"/>
    </source>
</evidence>
<evidence type="ECO:0000256" key="12">
    <source>
        <dbReference type="SAM" id="MobiDB-lite"/>
    </source>
</evidence>
<evidence type="ECO:0000256" key="4">
    <source>
        <dbReference type="ARBA" id="ARBA00013346"/>
    </source>
</evidence>
<dbReference type="GO" id="GO:0005737">
    <property type="term" value="C:cytoplasm"/>
    <property type="evidence" value="ECO:0007669"/>
    <property type="project" value="UniProtKB-SubCell"/>
</dbReference>
<evidence type="ECO:0000256" key="2">
    <source>
        <dbReference type="ARBA" id="ARBA00005369"/>
    </source>
</evidence>
<dbReference type="PANTHER" id="PTHR11579">
    <property type="entry name" value="PROTEIN-L-ISOASPARTATE O-METHYLTRANSFERASE"/>
    <property type="match status" value="1"/>
</dbReference>
<dbReference type="CDD" id="cd02440">
    <property type="entry name" value="AdoMet_MTases"/>
    <property type="match status" value="1"/>
</dbReference>
<dbReference type="InterPro" id="IPR000682">
    <property type="entry name" value="PCMT"/>
</dbReference>
<feature type="region of interest" description="Disordered" evidence="12">
    <location>
        <begin position="1"/>
        <end position="27"/>
    </location>
</feature>
<evidence type="ECO:0000256" key="7">
    <source>
        <dbReference type="ARBA" id="ARBA00022679"/>
    </source>
</evidence>
<dbReference type="Proteomes" id="UP000650628">
    <property type="component" value="Unassembled WGS sequence"/>
</dbReference>
<comment type="caution">
    <text evidence="13">The sequence shown here is derived from an EMBL/GenBank/DDBJ whole genome shotgun (WGS) entry which is preliminary data.</text>
</comment>
<comment type="subcellular location">
    <subcellularLocation>
        <location evidence="1">Cytoplasm</location>
    </subcellularLocation>
</comment>
<dbReference type="AlphaFoldDB" id="A0A8J3TT78"/>
<organism evidence="13 14">
    <name type="scientific">Planotetraspora mira</name>
    <dbReference type="NCBI Taxonomy" id="58121"/>
    <lineage>
        <taxon>Bacteria</taxon>
        <taxon>Bacillati</taxon>
        <taxon>Actinomycetota</taxon>
        <taxon>Actinomycetes</taxon>
        <taxon>Streptosporangiales</taxon>
        <taxon>Streptosporangiaceae</taxon>
        <taxon>Planotetraspora</taxon>
    </lineage>
</organism>
<dbReference type="PANTHER" id="PTHR11579:SF0">
    <property type="entry name" value="PROTEIN-L-ISOASPARTATE(D-ASPARTATE) O-METHYLTRANSFERASE"/>
    <property type="match status" value="1"/>
</dbReference>
<evidence type="ECO:0000256" key="10">
    <source>
        <dbReference type="ARBA" id="ARBA00031323"/>
    </source>
</evidence>
<protein>
    <recommendedName>
        <fullName evidence="4">Protein-L-isoaspartate O-methyltransferase</fullName>
        <ecNumber evidence="3">2.1.1.77</ecNumber>
    </recommendedName>
    <alternativeName>
        <fullName evidence="11">L-isoaspartyl protein carboxyl methyltransferase</fullName>
    </alternativeName>
    <alternativeName>
        <fullName evidence="9">Protein L-isoaspartyl methyltransferase</fullName>
    </alternativeName>
    <alternativeName>
        <fullName evidence="10">Protein-beta-aspartate methyltransferase</fullName>
    </alternativeName>
</protein>
<evidence type="ECO:0000256" key="8">
    <source>
        <dbReference type="ARBA" id="ARBA00022691"/>
    </source>
</evidence>
<evidence type="ECO:0000256" key="1">
    <source>
        <dbReference type="ARBA" id="ARBA00004496"/>
    </source>
</evidence>
<keyword evidence="6" id="KW-0489">Methyltransferase</keyword>
<evidence type="ECO:0000313" key="14">
    <source>
        <dbReference type="Proteomes" id="UP000650628"/>
    </source>
</evidence>
<dbReference type="EC" id="2.1.1.77" evidence="3"/>
<evidence type="ECO:0000256" key="5">
    <source>
        <dbReference type="ARBA" id="ARBA00022490"/>
    </source>
</evidence>
<evidence type="ECO:0000256" key="3">
    <source>
        <dbReference type="ARBA" id="ARBA00011890"/>
    </source>
</evidence>